<protein>
    <submittedName>
        <fullName evidence="3">Uncharacterized protein</fullName>
    </submittedName>
</protein>
<keyword evidence="1" id="KW-0175">Coiled coil</keyword>
<accession>A0A3L6QX25</accession>
<feature type="compositionally biased region" description="Basic and acidic residues" evidence="2">
    <location>
        <begin position="1"/>
        <end position="10"/>
    </location>
</feature>
<name>A0A3L6QX25_PANMI</name>
<organism evidence="3 4">
    <name type="scientific">Panicum miliaceum</name>
    <name type="common">Proso millet</name>
    <name type="synonym">Broomcorn millet</name>
    <dbReference type="NCBI Taxonomy" id="4540"/>
    <lineage>
        <taxon>Eukaryota</taxon>
        <taxon>Viridiplantae</taxon>
        <taxon>Streptophyta</taxon>
        <taxon>Embryophyta</taxon>
        <taxon>Tracheophyta</taxon>
        <taxon>Spermatophyta</taxon>
        <taxon>Magnoliopsida</taxon>
        <taxon>Liliopsida</taxon>
        <taxon>Poales</taxon>
        <taxon>Poaceae</taxon>
        <taxon>PACMAD clade</taxon>
        <taxon>Panicoideae</taxon>
        <taxon>Panicodae</taxon>
        <taxon>Paniceae</taxon>
        <taxon>Panicinae</taxon>
        <taxon>Panicum</taxon>
        <taxon>Panicum sect. Panicum</taxon>
    </lineage>
</organism>
<dbReference type="AlphaFoldDB" id="A0A3L6QX25"/>
<feature type="compositionally biased region" description="Gly residues" evidence="2">
    <location>
        <begin position="20"/>
        <end position="41"/>
    </location>
</feature>
<proteinExistence type="predicted"/>
<feature type="coiled-coil region" evidence="1">
    <location>
        <begin position="140"/>
        <end position="167"/>
    </location>
</feature>
<dbReference type="EMBL" id="PQIB02000010">
    <property type="protein sequence ID" value="RLM91500.1"/>
    <property type="molecule type" value="Genomic_DNA"/>
</dbReference>
<sequence>MELPEDHPDVVEDSANEDAAGGGGADPGAAGGGNAKDGGGDPAAPDGGDDDRDDDPKPSAAADVPPPELYYGKELHYLDFAEGPFLSLLWRVMQRIGFPLRPRYEAYVFENAQHEEEWLVSVVINVPDENLLMDTTQELVAALSTDLDAAGSEIQEVKRKLRKTILEAQLRRDQELPLGVRQR</sequence>
<evidence type="ECO:0000256" key="2">
    <source>
        <dbReference type="SAM" id="MobiDB-lite"/>
    </source>
</evidence>
<evidence type="ECO:0000313" key="4">
    <source>
        <dbReference type="Proteomes" id="UP000275267"/>
    </source>
</evidence>
<keyword evidence="4" id="KW-1185">Reference proteome</keyword>
<gene>
    <name evidence="3" type="ORF">C2845_PM08G12570</name>
</gene>
<comment type="caution">
    <text evidence="3">The sequence shown here is derived from an EMBL/GenBank/DDBJ whole genome shotgun (WGS) entry which is preliminary data.</text>
</comment>
<dbReference type="Proteomes" id="UP000275267">
    <property type="component" value="Unassembled WGS sequence"/>
</dbReference>
<evidence type="ECO:0000313" key="3">
    <source>
        <dbReference type="EMBL" id="RLM91500.1"/>
    </source>
</evidence>
<evidence type="ECO:0000256" key="1">
    <source>
        <dbReference type="SAM" id="Coils"/>
    </source>
</evidence>
<feature type="region of interest" description="Disordered" evidence="2">
    <location>
        <begin position="1"/>
        <end position="67"/>
    </location>
</feature>
<reference evidence="4" key="1">
    <citation type="journal article" date="2019" name="Nat. Commun.">
        <title>The genome of broomcorn millet.</title>
        <authorList>
            <person name="Zou C."/>
            <person name="Miki D."/>
            <person name="Li D."/>
            <person name="Tang Q."/>
            <person name="Xiao L."/>
            <person name="Rajput S."/>
            <person name="Deng P."/>
            <person name="Jia W."/>
            <person name="Huang R."/>
            <person name="Zhang M."/>
            <person name="Sun Y."/>
            <person name="Hu J."/>
            <person name="Fu X."/>
            <person name="Schnable P.S."/>
            <person name="Li F."/>
            <person name="Zhang H."/>
            <person name="Feng B."/>
            <person name="Zhu X."/>
            <person name="Liu R."/>
            <person name="Schnable J.C."/>
            <person name="Zhu J.-K."/>
            <person name="Zhang H."/>
        </authorList>
    </citation>
    <scope>NUCLEOTIDE SEQUENCE [LARGE SCALE GENOMIC DNA]</scope>
</reference>